<dbReference type="GO" id="GO:0019563">
    <property type="term" value="P:glycerol catabolic process"/>
    <property type="evidence" value="ECO:0007669"/>
    <property type="project" value="TreeGrafter"/>
</dbReference>
<comment type="pathway">
    <text evidence="2">Carbohydrate degradation; glycolysis; D-glyceraldehyde 3-phosphate from glycerone phosphate: step 1/1.</text>
</comment>
<dbReference type="SUPFAM" id="SSF51351">
    <property type="entry name" value="Triosephosphate isomerase (TIM)"/>
    <property type="match status" value="1"/>
</dbReference>
<proteinExistence type="inferred from homology"/>
<evidence type="ECO:0000256" key="2">
    <source>
        <dbReference type="RuleBase" id="RU363013"/>
    </source>
</evidence>
<dbReference type="InterPro" id="IPR013785">
    <property type="entry name" value="Aldolase_TIM"/>
</dbReference>
<dbReference type="InterPro" id="IPR000652">
    <property type="entry name" value="Triosephosphate_isomerase"/>
</dbReference>
<dbReference type="PROSITE" id="PS51440">
    <property type="entry name" value="TIM_2"/>
    <property type="match status" value="1"/>
</dbReference>
<protein>
    <recommendedName>
        <fullName evidence="2">Triosephosphate isomerase</fullName>
        <ecNumber evidence="2">5.3.1.1</ecNumber>
    </recommendedName>
</protein>
<sequence length="283" mass="29667">MAAATTAATRAAGALTGPAGDSTAATLPDRIIGTSLKMYFSHARTLEWAAEVSELGRSHPAVTSGAAGLFLLPQFPSIPECVALDGPLLIGAQDVAAADSGAWTGEVSASVLAELGCRFAEVGHAERRRHFHETDDVVSAKTATALRHGLVPVLCVGEESSVSPEQAAAEVMVQIRSALPPASAELPRPMSVVLAYEPVWAIGAPAPADPEHITEVCRLVRSRTRTHFPALDFRLIYGGSARPGLLTRLGPAVDGLFLGRFAHETDSVREILDEVADVIKLSP</sequence>
<keyword evidence="2" id="KW-0324">Glycolysis</keyword>
<comment type="pathway">
    <text evidence="2">Carbohydrate biosynthesis; gluconeogenesis.</text>
</comment>
<comment type="subunit">
    <text evidence="2">Homodimer.</text>
</comment>
<dbReference type="UniPathway" id="UPA00138"/>
<dbReference type="GO" id="GO:0006094">
    <property type="term" value="P:gluconeogenesis"/>
    <property type="evidence" value="ECO:0007669"/>
    <property type="project" value="UniProtKB-UniPathway"/>
</dbReference>
<dbReference type="EMBL" id="NCWY01000001">
    <property type="protein sequence ID" value="PAK97278.1"/>
    <property type="molecule type" value="Genomic_DNA"/>
</dbReference>
<dbReference type="UniPathway" id="UPA00109">
    <property type="reaction ID" value="UER00189"/>
</dbReference>
<name>A0A269ZHJ7_9MICO</name>
<dbReference type="GO" id="GO:0004807">
    <property type="term" value="F:triose-phosphate isomerase activity"/>
    <property type="evidence" value="ECO:0007669"/>
    <property type="project" value="UniProtKB-EC"/>
</dbReference>
<keyword evidence="2" id="KW-0963">Cytoplasm</keyword>
<accession>A0A269ZHJ7</accession>
<reference evidence="3 4" key="1">
    <citation type="submission" date="2017-04" db="EMBL/GenBank/DDBJ databases">
        <title>Kefir bacterial isolates.</title>
        <authorList>
            <person name="Kim Y."/>
            <person name="Blasche S."/>
            <person name="Patil K.R."/>
        </authorList>
    </citation>
    <scope>NUCLEOTIDE SEQUENCE [LARGE SCALE GENOMIC DNA]</scope>
    <source>
        <strain evidence="3 4">OG2</strain>
    </source>
</reference>
<dbReference type="Gene3D" id="3.20.20.70">
    <property type="entry name" value="Aldolase class I"/>
    <property type="match status" value="1"/>
</dbReference>
<comment type="subcellular location">
    <subcellularLocation>
        <location evidence="2">Cytoplasm</location>
    </subcellularLocation>
</comment>
<dbReference type="GO" id="GO:0006096">
    <property type="term" value="P:glycolytic process"/>
    <property type="evidence" value="ECO:0007669"/>
    <property type="project" value="UniProtKB-UniPathway"/>
</dbReference>
<evidence type="ECO:0000313" key="3">
    <source>
        <dbReference type="EMBL" id="PAK97278.1"/>
    </source>
</evidence>
<comment type="caution">
    <text evidence="3">The sequence shown here is derived from an EMBL/GenBank/DDBJ whole genome shotgun (WGS) entry which is preliminary data.</text>
</comment>
<comment type="catalytic activity">
    <reaction evidence="2">
        <text>D-glyceraldehyde 3-phosphate = dihydroxyacetone phosphate</text>
        <dbReference type="Rhea" id="RHEA:18585"/>
        <dbReference type="ChEBI" id="CHEBI:57642"/>
        <dbReference type="ChEBI" id="CHEBI:59776"/>
        <dbReference type="EC" id="5.3.1.1"/>
    </reaction>
</comment>
<dbReference type="Proteomes" id="UP000216867">
    <property type="component" value="Unassembled WGS sequence"/>
</dbReference>
<keyword evidence="2" id="KW-0312">Gluconeogenesis</keyword>
<dbReference type="GO" id="GO:0046166">
    <property type="term" value="P:glyceraldehyde-3-phosphate biosynthetic process"/>
    <property type="evidence" value="ECO:0007669"/>
    <property type="project" value="TreeGrafter"/>
</dbReference>
<dbReference type="RefSeq" id="WP_009380092.1">
    <property type="nucleotide sequence ID" value="NZ_CBDRLP010000002.1"/>
</dbReference>
<dbReference type="Pfam" id="PF00121">
    <property type="entry name" value="TIM"/>
    <property type="match status" value="1"/>
</dbReference>
<dbReference type="CDD" id="cd00311">
    <property type="entry name" value="TIM"/>
    <property type="match status" value="1"/>
</dbReference>
<organism evidence="3 4">
    <name type="scientific">Brevibacterium casei</name>
    <dbReference type="NCBI Taxonomy" id="33889"/>
    <lineage>
        <taxon>Bacteria</taxon>
        <taxon>Bacillati</taxon>
        <taxon>Actinomycetota</taxon>
        <taxon>Actinomycetes</taxon>
        <taxon>Micrococcales</taxon>
        <taxon>Brevibacteriaceae</taxon>
        <taxon>Brevibacterium</taxon>
    </lineage>
</organism>
<dbReference type="PANTHER" id="PTHR21139:SF2">
    <property type="entry name" value="TRIOSEPHOSPHATE ISOMERASE"/>
    <property type="match status" value="1"/>
</dbReference>
<dbReference type="AlphaFoldDB" id="A0A269ZHJ7"/>
<dbReference type="EC" id="5.3.1.1" evidence="2"/>
<dbReference type="InterPro" id="IPR035990">
    <property type="entry name" value="TIM_sf"/>
</dbReference>
<gene>
    <name evidence="3" type="ORF">B8X04_01480</name>
</gene>
<evidence type="ECO:0000256" key="1">
    <source>
        <dbReference type="ARBA" id="ARBA00023235"/>
    </source>
</evidence>
<dbReference type="GO" id="GO:0005829">
    <property type="term" value="C:cytosol"/>
    <property type="evidence" value="ECO:0007669"/>
    <property type="project" value="TreeGrafter"/>
</dbReference>
<comment type="similarity">
    <text evidence="2">Belongs to the triosephosphate isomerase family.</text>
</comment>
<keyword evidence="1 2" id="KW-0413">Isomerase</keyword>
<evidence type="ECO:0000313" key="4">
    <source>
        <dbReference type="Proteomes" id="UP000216867"/>
    </source>
</evidence>
<dbReference type="PANTHER" id="PTHR21139">
    <property type="entry name" value="TRIOSEPHOSPHATE ISOMERASE"/>
    <property type="match status" value="1"/>
</dbReference>